<proteinExistence type="predicted"/>
<dbReference type="InterPro" id="IPR011992">
    <property type="entry name" value="EF-hand-dom_pair"/>
</dbReference>
<dbReference type="InterPro" id="IPR002048">
    <property type="entry name" value="EF_hand_dom"/>
</dbReference>
<dbReference type="PROSITE" id="PS50222">
    <property type="entry name" value="EF_HAND_2"/>
    <property type="match status" value="3"/>
</dbReference>
<evidence type="ECO:0000313" key="3">
    <source>
        <dbReference type="EMBL" id="VFR21315.1"/>
    </source>
</evidence>
<dbReference type="SMART" id="SM00054">
    <property type="entry name" value="EFh"/>
    <property type="match status" value="4"/>
</dbReference>
<dbReference type="EMBL" id="CAADHY010000015">
    <property type="protein sequence ID" value="VFR21315.1"/>
    <property type="molecule type" value="Genomic_DNA"/>
</dbReference>
<dbReference type="AlphaFoldDB" id="A0A484P795"/>
<dbReference type="PROSITE" id="PS00018">
    <property type="entry name" value="EF_HAND_1"/>
    <property type="match status" value="6"/>
</dbReference>
<reference evidence="3" key="1">
    <citation type="submission" date="2019-03" db="EMBL/GenBank/DDBJ databases">
        <authorList>
            <person name="Danneels B."/>
        </authorList>
    </citation>
    <scope>NUCLEOTIDE SEQUENCE</scope>
</reference>
<dbReference type="GO" id="GO:0005509">
    <property type="term" value="F:calcium ion binding"/>
    <property type="evidence" value="ECO:0007669"/>
    <property type="project" value="InterPro"/>
</dbReference>
<accession>A0A484P795</accession>
<dbReference type="Gene3D" id="1.10.238.10">
    <property type="entry name" value="EF-hand"/>
    <property type="match status" value="3"/>
</dbReference>
<dbReference type="SUPFAM" id="SSF47473">
    <property type="entry name" value="EF-hand"/>
    <property type="match status" value="2"/>
</dbReference>
<name>A0A484P795_9ZZZZ</name>
<dbReference type="GO" id="GO:0005783">
    <property type="term" value="C:endoplasmic reticulum"/>
    <property type="evidence" value="ECO:0007669"/>
    <property type="project" value="TreeGrafter"/>
</dbReference>
<evidence type="ECO:0000256" key="1">
    <source>
        <dbReference type="SAM" id="MobiDB-lite"/>
    </source>
</evidence>
<feature type="domain" description="EF-hand" evidence="2">
    <location>
        <begin position="176"/>
        <end position="211"/>
    </location>
</feature>
<dbReference type="PANTHER" id="PTHR10827">
    <property type="entry name" value="RETICULOCALBIN"/>
    <property type="match status" value="1"/>
</dbReference>
<organism evidence="3">
    <name type="scientific">plant metagenome</name>
    <dbReference type="NCBI Taxonomy" id="1297885"/>
    <lineage>
        <taxon>unclassified sequences</taxon>
        <taxon>metagenomes</taxon>
        <taxon>organismal metagenomes</taxon>
    </lineage>
</organism>
<dbReference type="Pfam" id="PF13202">
    <property type="entry name" value="EF-hand_5"/>
    <property type="match status" value="3"/>
</dbReference>
<dbReference type="InterPro" id="IPR018247">
    <property type="entry name" value="EF_Hand_1_Ca_BS"/>
</dbReference>
<feature type="domain" description="EF-hand" evidence="2">
    <location>
        <begin position="101"/>
        <end position="136"/>
    </location>
</feature>
<dbReference type="PANTHER" id="PTHR10827:SF52">
    <property type="entry name" value="IP16409P"/>
    <property type="match status" value="1"/>
</dbReference>
<evidence type="ECO:0000259" key="2">
    <source>
        <dbReference type="PROSITE" id="PS50222"/>
    </source>
</evidence>
<feature type="region of interest" description="Disordered" evidence="1">
    <location>
        <begin position="143"/>
        <end position="176"/>
    </location>
</feature>
<sequence length="301" mass="32906">MKTTVLASVCVATLLLSSAASAQTAPGPRPLVGGHGNNVLAFIAEHDDNGDGRVTWEEFETFRRTRFNATDTDNNGTVEEAEYVAEFDARVAAEIERERAAQVEQTRARFAALDSDRNGQISRTEFDAAGEKTWQGGLKALASKGSEATAAPQREAKTAGGAQRFDNQRRSRLGMPTSHTAAGFLELYDENGDGKVDRAEYQRVRDAQLFRTDSNGDGQLALDEYMAEFETRVDRRIDALDQGGDRQVHVRFGVLDADKDGHMTFAEYQVSGKRLFGTADRNKDGVVDALDAKVPAPASRR</sequence>
<gene>
    <name evidence="3" type="ORF">AMP9_3945</name>
</gene>
<feature type="domain" description="EF-hand" evidence="2">
    <location>
        <begin position="34"/>
        <end position="69"/>
    </location>
</feature>
<protein>
    <submittedName>
        <fullName evidence="3">Probable calcium-binding signal peptide protein</fullName>
    </submittedName>
</protein>